<comment type="caution">
    <text evidence="2">The sequence shown here is derived from an EMBL/GenBank/DDBJ whole genome shotgun (WGS) entry which is preliminary data.</text>
</comment>
<dbReference type="InterPro" id="IPR000182">
    <property type="entry name" value="GNAT_dom"/>
</dbReference>
<dbReference type="InterPro" id="IPR016181">
    <property type="entry name" value="Acyl_CoA_acyltransferase"/>
</dbReference>
<dbReference type="CDD" id="cd04301">
    <property type="entry name" value="NAT_SF"/>
    <property type="match status" value="1"/>
</dbReference>
<dbReference type="GO" id="GO:0016747">
    <property type="term" value="F:acyltransferase activity, transferring groups other than amino-acyl groups"/>
    <property type="evidence" value="ECO:0007669"/>
    <property type="project" value="InterPro"/>
</dbReference>
<dbReference type="Pfam" id="PF00583">
    <property type="entry name" value="Acetyltransf_1"/>
    <property type="match status" value="1"/>
</dbReference>
<proteinExistence type="predicted"/>
<dbReference type="Proteomes" id="UP000187344">
    <property type="component" value="Unassembled WGS sequence"/>
</dbReference>
<accession>A0A1R0F9C3</accession>
<dbReference type="PROSITE" id="PS51186">
    <property type="entry name" value="GNAT"/>
    <property type="match status" value="1"/>
</dbReference>
<keyword evidence="2" id="KW-0808">Transferase</keyword>
<evidence type="ECO:0000313" key="3">
    <source>
        <dbReference type="Proteomes" id="UP000187344"/>
    </source>
</evidence>
<dbReference type="SUPFAM" id="SSF55729">
    <property type="entry name" value="Acyl-CoA N-acyltransferases (Nat)"/>
    <property type="match status" value="1"/>
</dbReference>
<dbReference type="EMBL" id="LXYT01000001">
    <property type="protein sequence ID" value="OLY43583.1"/>
    <property type="molecule type" value="Genomic_DNA"/>
</dbReference>
<keyword evidence="3" id="KW-1185">Reference proteome</keyword>
<reference evidence="2 3" key="1">
    <citation type="submission" date="2016-12" db="EMBL/GenBank/DDBJ databases">
        <title>Comparative genomics of Bartonella apis.</title>
        <authorList>
            <person name="Engel P."/>
        </authorList>
    </citation>
    <scope>NUCLEOTIDE SEQUENCE [LARGE SCALE GENOMIC DNA]</scope>
    <source>
        <strain evidence="2 3">PEB0149</strain>
    </source>
</reference>
<feature type="domain" description="N-acetyltransferase" evidence="1">
    <location>
        <begin position="38"/>
        <end position="178"/>
    </location>
</feature>
<sequence>MGINNMPHFLNARVTHLEMYERPNITVPSPLNMQIAIMRAHHMPVHFYRYLYEQIGKAHHWNVRRKMTDDALRDLIQSENTVIQILYVDGCPAGFAETNLKELPKSAEIVYFGLVPDYQGRGLSYFFFNEILHSVWETNPDKVIIQTNTLDSPRALQLYQKCGFTPVSYNDVMIERWD</sequence>
<dbReference type="Gene3D" id="3.40.630.30">
    <property type="match status" value="1"/>
</dbReference>
<protein>
    <submittedName>
        <fullName evidence="2">Acetyltransferase (GNAT) domain-containing protein</fullName>
    </submittedName>
</protein>
<evidence type="ECO:0000313" key="2">
    <source>
        <dbReference type="EMBL" id="OLY43583.1"/>
    </source>
</evidence>
<evidence type="ECO:0000259" key="1">
    <source>
        <dbReference type="PROSITE" id="PS51186"/>
    </source>
</evidence>
<dbReference type="AlphaFoldDB" id="A0A1R0F9C3"/>
<organism evidence="2 3">
    <name type="scientific">Bartonella apis</name>
    <dbReference type="NCBI Taxonomy" id="1686310"/>
    <lineage>
        <taxon>Bacteria</taxon>
        <taxon>Pseudomonadati</taxon>
        <taxon>Pseudomonadota</taxon>
        <taxon>Alphaproteobacteria</taxon>
        <taxon>Hyphomicrobiales</taxon>
        <taxon>Bartonellaceae</taxon>
        <taxon>Bartonella</taxon>
    </lineage>
</organism>
<name>A0A1R0F9C3_9HYPH</name>
<gene>
    <name evidence="2" type="ORF">PEB0149_010120</name>
</gene>